<protein>
    <recommendedName>
        <fullName evidence="13">TATA box-binding protein-associated factor RNA polymerase I subunit B</fullName>
    </recommendedName>
</protein>
<evidence type="ECO:0000256" key="4">
    <source>
        <dbReference type="ARBA" id="ARBA00022771"/>
    </source>
</evidence>
<feature type="region of interest" description="Disordered" evidence="10">
    <location>
        <begin position="244"/>
        <end position="265"/>
    </location>
</feature>
<keyword evidence="6" id="KW-0805">Transcription regulation</keyword>
<keyword evidence="4" id="KW-0863">Zinc-finger</keyword>
<reference evidence="11" key="1">
    <citation type="submission" date="2019-06" db="EMBL/GenBank/DDBJ databases">
        <authorList>
            <person name="Zheng W."/>
        </authorList>
    </citation>
    <scope>NUCLEOTIDE SEQUENCE</scope>
    <source>
        <strain evidence="11">QDHG01</strain>
    </source>
</reference>
<dbReference type="CDD" id="cd00043">
    <property type="entry name" value="CYCLIN_SF"/>
    <property type="match status" value="1"/>
</dbReference>
<dbReference type="GO" id="GO:0042790">
    <property type="term" value="P:nucleolar large rRNA transcription by RNA polymerase I"/>
    <property type="evidence" value="ECO:0007669"/>
    <property type="project" value="TreeGrafter"/>
</dbReference>
<accession>A0A8J8SXM0</accession>
<comment type="caution">
    <text evidence="11">The sequence shown here is derived from an EMBL/GenBank/DDBJ whole genome shotgun (WGS) entry which is preliminary data.</text>
</comment>
<comment type="similarity">
    <text evidence="2">Belongs to the RRN7/TAF1B family.</text>
</comment>
<evidence type="ECO:0008006" key="13">
    <source>
        <dbReference type="Google" id="ProtNLM"/>
    </source>
</evidence>
<evidence type="ECO:0000256" key="1">
    <source>
        <dbReference type="ARBA" id="ARBA00004604"/>
    </source>
</evidence>
<dbReference type="InterPro" id="IPR033599">
    <property type="entry name" value="TAF1B/Rrn7"/>
</dbReference>
<evidence type="ECO:0000256" key="2">
    <source>
        <dbReference type="ARBA" id="ARBA00006899"/>
    </source>
</evidence>
<evidence type="ECO:0000256" key="8">
    <source>
        <dbReference type="ARBA" id="ARBA00023163"/>
    </source>
</evidence>
<keyword evidence="8" id="KW-0804">Transcription</keyword>
<evidence type="ECO:0000256" key="10">
    <source>
        <dbReference type="SAM" id="MobiDB-lite"/>
    </source>
</evidence>
<dbReference type="PANTHER" id="PTHR31576:SF2">
    <property type="entry name" value="TATA BOX-BINDING PROTEIN-ASSOCIATED FACTOR RNA POLYMERASE I SUBUNIT B"/>
    <property type="match status" value="1"/>
</dbReference>
<dbReference type="Proteomes" id="UP000785679">
    <property type="component" value="Unassembled WGS sequence"/>
</dbReference>
<dbReference type="EMBL" id="RRYP01017502">
    <property type="protein sequence ID" value="TNV74091.1"/>
    <property type="molecule type" value="Genomic_DNA"/>
</dbReference>
<dbReference type="PANTHER" id="PTHR31576">
    <property type="entry name" value="TATA BOX-BINDING PROTEIN-ASSOCIATED FACTOR RNA POLYMERASE I SUBUNIT B"/>
    <property type="match status" value="1"/>
</dbReference>
<dbReference type="OrthoDB" id="10643263at2759"/>
<feature type="compositionally biased region" description="Basic and acidic residues" evidence="10">
    <location>
        <begin position="1"/>
        <end position="15"/>
    </location>
</feature>
<keyword evidence="9" id="KW-0539">Nucleus</keyword>
<name>A0A8J8SXM0_HALGN</name>
<evidence type="ECO:0000313" key="12">
    <source>
        <dbReference type="Proteomes" id="UP000785679"/>
    </source>
</evidence>
<evidence type="ECO:0000256" key="9">
    <source>
        <dbReference type="ARBA" id="ARBA00023242"/>
    </source>
</evidence>
<comment type="subcellular location">
    <subcellularLocation>
        <location evidence="1">Nucleus</location>
        <location evidence="1">Nucleolus</location>
    </subcellularLocation>
</comment>
<evidence type="ECO:0000313" key="11">
    <source>
        <dbReference type="EMBL" id="TNV74091.1"/>
    </source>
</evidence>
<evidence type="ECO:0000256" key="3">
    <source>
        <dbReference type="ARBA" id="ARBA00022723"/>
    </source>
</evidence>
<evidence type="ECO:0000256" key="7">
    <source>
        <dbReference type="ARBA" id="ARBA00023125"/>
    </source>
</evidence>
<dbReference type="GO" id="GO:0008270">
    <property type="term" value="F:zinc ion binding"/>
    <property type="evidence" value="ECO:0007669"/>
    <property type="project" value="UniProtKB-KW"/>
</dbReference>
<proteinExistence type="inferred from homology"/>
<keyword evidence="12" id="KW-1185">Reference proteome</keyword>
<gene>
    <name evidence="11" type="ORF">FGO68_gene13547</name>
</gene>
<evidence type="ECO:0000256" key="5">
    <source>
        <dbReference type="ARBA" id="ARBA00022833"/>
    </source>
</evidence>
<sequence length="904" mass="104025">MSEKDGSFDHEDHMHYRGGGQAQYPFGDAEEDQGGFQFQIDQTMSYQQCNGCGGKDFTTLDGQLICSKCGIENQRHAMNIEVEYQDIQRNFNAKMRVEAVKKKAIESPKKKGGIADMSVFQPGRFIVIGGGLFEQRDAQMHITQDEELDLLRSNNVETDQLYIKAFQKILKKCATQFAILQFADEEKIEAVVEGTMSLLDEYLSKWKTHPVAQHCRPIGSITLPRRGQLRVGDKRPETRLDSALNQQSNHGNGPSNSFNLQSGESNQPVMIETDYKVIEREIFEAQQYLASNQLYKQKLKCTRRRALKQEDKLSNGSTTGNSQSEVTVFQKMNSNFQMDIQSLTGPEHGKIVLSLDSQECVFLSLLQRAKLFVKLIYSQKCKTLKETVRNIKFKKQSNVFISDSTLPNKSQLIKIVKDELFLDYRQFKVEGVKSIKEKIILLIFIFHKVVSQQISTFQNRSEMYEQLLQNCLLVYEQEKSESDLIKLKPEVLLSETFLKLLSDESPDLRNEFELLCGKVSQEAQLAPEEVMVDLKDFASTKQPETKFDFNLILAFIYMASRGLGILEKDVLLAAQNDSFGYLTAYREHLDLKKATYALRPVNVPFKNKWLRDTVAKLHLKDGISIGQCDLQKLIYRITSDLDLPIQVTKISISISHKIKLKNLSVELSPQFDAIACVLMALKLLYGLNDSKQQPQIDKGLPNLEDLISLSQQKILDLHPPSTLWKLKSLEKVTDIKSQLKFAQDRIQFSKRKLIDPMHSEEEREEFMIDGEGKGFSQFSNEEEKENVRRFRNTCSTLSTKFSASLQKFKLKKEKQQAEQDFQSNDCPEFEFKILDKPSHFEQAEEILQPSSNYAHYDFKLVNYDCEFFHFQFMRVVQVFQDYLNEPTCQDIIKAFRNIEKALLT</sequence>
<dbReference type="GO" id="GO:0001164">
    <property type="term" value="F:RNA polymerase I core promoter sequence-specific DNA binding"/>
    <property type="evidence" value="ECO:0007669"/>
    <property type="project" value="InterPro"/>
</dbReference>
<dbReference type="GO" id="GO:0070860">
    <property type="term" value="C:RNA polymerase I core factor complex"/>
    <property type="evidence" value="ECO:0007669"/>
    <property type="project" value="InterPro"/>
</dbReference>
<evidence type="ECO:0000256" key="6">
    <source>
        <dbReference type="ARBA" id="ARBA00023015"/>
    </source>
</evidence>
<keyword evidence="7" id="KW-0238">DNA-binding</keyword>
<dbReference type="AlphaFoldDB" id="A0A8J8SXM0"/>
<organism evidence="11 12">
    <name type="scientific">Halteria grandinella</name>
    <dbReference type="NCBI Taxonomy" id="5974"/>
    <lineage>
        <taxon>Eukaryota</taxon>
        <taxon>Sar</taxon>
        <taxon>Alveolata</taxon>
        <taxon>Ciliophora</taxon>
        <taxon>Intramacronucleata</taxon>
        <taxon>Spirotrichea</taxon>
        <taxon>Stichotrichia</taxon>
        <taxon>Sporadotrichida</taxon>
        <taxon>Halteriidae</taxon>
        <taxon>Halteria</taxon>
    </lineage>
</organism>
<keyword evidence="5" id="KW-0862">Zinc</keyword>
<keyword evidence="3" id="KW-0479">Metal-binding</keyword>
<feature type="region of interest" description="Disordered" evidence="10">
    <location>
        <begin position="1"/>
        <end position="22"/>
    </location>
</feature>